<dbReference type="InParanoid" id="L2GPA1"/>
<dbReference type="AlphaFoldDB" id="L2GPA1"/>
<evidence type="ECO:0000256" key="3">
    <source>
        <dbReference type="ARBA" id="ARBA00022737"/>
    </source>
</evidence>
<dbReference type="GeneID" id="19881121"/>
<comment type="subcellular location">
    <subcellularLocation>
        <location evidence="1">Nucleus</location>
        <location evidence="1">Nucleolus</location>
    </subcellularLocation>
</comment>
<gene>
    <name evidence="6" type="ORF">VICG_00403</name>
</gene>
<dbReference type="RefSeq" id="XP_007603856.1">
    <property type="nucleotide sequence ID" value="XM_007603794.1"/>
</dbReference>
<dbReference type="GO" id="GO:0034388">
    <property type="term" value="C:Pwp2p-containing subcomplex of 90S preribosome"/>
    <property type="evidence" value="ECO:0007669"/>
    <property type="project" value="TreeGrafter"/>
</dbReference>
<dbReference type="PANTHER" id="PTHR23271">
    <property type="entry name" value="HEPATOCELLULAR CARCINOMA-ASSOCIATED ANTIGEN 66"/>
    <property type="match status" value="1"/>
</dbReference>
<dbReference type="HOGENOM" id="CLU_084032_0_0_1"/>
<dbReference type="GO" id="GO:0032040">
    <property type="term" value="C:small-subunit processome"/>
    <property type="evidence" value="ECO:0007669"/>
    <property type="project" value="TreeGrafter"/>
</dbReference>
<sequence>MIDRVQKVLEWMAPELESYKKRRIFSQKQIQKIVENRRRFENKLQRSSKKLLDFLTYIDSEKNLEKIRNKKIAALGTGLEDTDMLLQANIIKIYERALHYYSEPILLKDFSEYCIRRKAFEEMKSTFAAKCLKNLTNTDLWVYCAQKLWEIDDIEGARGLFIKGASVNSDSKLCVEFFRLECLYANKLNRINQELGVADEDKDEIEKGKIALTVFENLKERMAEHEINQCMEISSIVSGLNEQLQKLI</sequence>
<keyword evidence="3" id="KW-0677">Repeat</keyword>
<evidence type="ECO:0000259" key="5">
    <source>
        <dbReference type="Pfam" id="PF08640"/>
    </source>
</evidence>
<reference evidence="7" key="1">
    <citation type="submission" date="2011-05" db="EMBL/GenBank/DDBJ databases">
        <title>The genome sequence of Vittaforma corneae strain ATCC 50505.</title>
        <authorList>
            <consortium name="The Broad Institute Genome Sequencing Platform"/>
            <person name="Cuomo C."/>
            <person name="Didier E."/>
            <person name="Bowers L."/>
            <person name="Young S.K."/>
            <person name="Zeng Q."/>
            <person name="Gargeya S."/>
            <person name="Fitzgerald M."/>
            <person name="Haas B."/>
            <person name="Abouelleil A."/>
            <person name="Alvarado L."/>
            <person name="Arachchi H.M."/>
            <person name="Berlin A."/>
            <person name="Chapman S.B."/>
            <person name="Gearin G."/>
            <person name="Goldberg J."/>
            <person name="Griggs A."/>
            <person name="Gujja S."/>
            <person name="Hansen M."/>
            <person name="Heiman D."/>
            <person name="Howarth C."/>
            <person name="Larimer J."/>
            <person name="Lui A."/>
            <person name="MacDonald P.J.P."/>
            <person name="McCowen C."/>
            <person name="Montmayeur A."/>
            <person name="Murphy C."/>
            <person name="Neiman D."/>
            <person name="Pearson M."/>
            <person name="Priest M."/>
            <person name="Roberts A."/>
            <person name="Saif S."/>
            <person name="Shea T."/>
            <person name="Sisk P."/>
            <person name="Stolte C."/>
            <person name="Sykes S."/>
            <person name="Wortman J."/>
            <person name="Nusbaum C."/>
            <person name="Birren B."/>
        </authorList>
    </citation>
    <scope>NUCLEOTIDE SEQUENCE [LARGE SCALE GENOMIC DNA]</scope>
    <source>
        <strain evidence="7">ATCC 50505</strain>
    </source>
</reference>
<accession>L2GPA1</accession>
<organism evidence="6 7">
    <name type="scientific">Vittaforma corneae (strain ATCC 50505)</name>
    <name type="common">Microsporidian parasite</name>
    <name type="synonym">Nosema corneum</name>
    <dbReference type="NCBI Taxonomy" id="993615"/>
    <lineage>
        <taxon>Eukaryota</taxon>
        <taxon>Fungi</taxon>
        <taxon>Fungi incertae sedis</taxon>
        <taxon>Microsporidia</taxon>
        <taxon>Nosematidae</taxon>
        <taxon>Vittaforma</taxon>
    </lineage>
</organism>
<keyword evidence="2" id="KW-0698">rRNA processing</keyword>
<evidence type="ECO:0000256" key="2">
    <source>
        <dbReference type="ARBA" id="ARBA00022552"/>
    </source>
</evidence>
<dbReference type="InterPro" id="IPR011990">
    <property type="entry name" value="TPR-like_helical_dom_sf"/>
</dbReference>
<evidence type="ECO:0000313" key="6">
    <source>
        <dbReference type="EMBL" id="ELA42651.1"/>
    </source>
</evidence>
<protein>
    <recommendedName>
        <fullName evidence="5">U3 small nucleolar RNA-associated protein 6 N-terminal domain-containing protein</fullName>
    </recommendedName>
</protein>
<dbReference type="GO" id="GO:0030515">
    <property type="term" value="F:snoRNA binding"/>
    <property type="evidence" value="ECO:0007669"/>
    <property type="project" value="InterPro"/>
</dbReference>
<dbReference type="InterPro" id="IPR055347">
    <property type="entry name" value="UTP6_N"/>
</dbReference>
<dbReference type="OrthoDB" id="28112at2759"/>
<dbReference type="InterPro" id="IPR013949">
    <property type="entry name" value="Utp6"/>
</dbReference>
<dbReference type="VEuPathDB" id="MicrosporidiaDB:VICG_00403"/>
<evidence type="ECO:0000313" key="7">
    <source>
        <dbReference type="Proteomes" id="UP000011082"/>
    </source>
</evidence>
<dbReference type="OMA" id="HARNENL"/>
<keyword evidence="7" id="KW-1185">Reference proteome</keyword>
<dbReference type="Pfam" id="PF08640">
    <property type="entry name" value="U3_assoc_6"/>
    <property type="match status" value="1"/>
</dbReference>
<name>L2GPA1_VITCO</name>
<dbReference type="EMBL" id="JH370131">
    <property type="protein sequence ID" value="ELA42651.1"/>
    <property type="molecule type" value="Genomic_DNA"/>
</dbReference>
<proteinExistence type="predicted"/>
<evidence type="ECO:0000256" key="4">
    <source>
        <dbReference type="ARBA" id="ARBA00023242"/>
    </source>
</evidence>
<dbReference type="Proteomes" id="UP000011082">
    <property type="component" value="Unassembled WGS sequence"/>
</dbReference>
<dbReference type="PANTHER" id="PTHR23271:SF1">
    <property type="entry name" value="U3 SMALL NUCLEOLAR RNA-ASSOCIATED PROTEIN 6 HOMOLOG"/>
    <property type="match status" value="1"/>
</dbReference>
<dbReference type="GO" id="GO:0000462">
    <property type="term" value="P:maturation of SSU-rRNA from tricistronic rRNA transcript (SSU-rRNA, 5.8S rRNA, LSU-rRNA)"/>
    <property type="evidence" value="ECO:0007669"/>
    <property type="project" value="InterPro"/>
</dbReference>
<evidence type="ECO:0000256" key="1">
    <source>
        <dbReference type="ARBA" id="ARBA00004604"/>
    </source>
</evidence>
<keyword evidence="4" id="KW-0539">Nucleus</keyword>
<dbReference type="Gene3D" id="1.25.40.10">
    <property type="entry name" value="Tetratricopeptide repeat domain"/>
    <property type="match status" value="1"/>
</dbReference>
<feature type="domain" description="U3 small nucleolar RNA-associated protein 6 N-terminal" evidence="5">
    <location>
        <begin position="9"/>
        <end position="77"/>
    </location>
</feature>
<dbReference type="STRING" id="993615.L2GPA1"/>